<dbReference type="PANTHER" id="PTHR37532">
    <property type="entry name" value="PROTEIN ISCX"/>
    <property type="match status" value="1"/>
</dbReference>
<evidence type="ECO:0000313" key="2">
    <source>
        <dbReference type="Proteomes" id="UP000520814"/>
    </source>
</evidence>
<dbReference type="GO" id="GO:0008198">
    <property type="term" value="F:ferrous iron binding"/>
    <property type="evidence" value="ECO:0007669"/>
    <property type="project" value="TreeGrafter"/>
</dbReference>
<comment type="caution">
    <text evidence="1">The sequence shown here is derived from an EMBL/GenBank/DDBJ whole genome shotgun (WGS) entry which is preliminary data.</text>
</comment>
<name>A0A7W9SQG3_ARMRO</name>
<keyword evidence="2" id="KW-1185">Reference proteome</keyword>
<dbReference type="Gene3D" id="1.10.10.600">
    <property type="entry name" value="IscX-like"/>
    <property type="match status" value="1"/>
</dbReference>
<dbReference type="GO" id="GO:0005829">
    <property type="term" value="C:cytosol"/>
    <property type="evidence" value="ECO:0007669"/>
    <property type="project" value="TreeGrafter"/>
</dbReference>
<sequence length="70" mass="8152">MKMTWNDAEDIGIELFDADPETDPLTVRFTDLHKRVLALADFDDDPLTSNEAKLEAIQMAWYEEYKDSKK</sequence>
<dbReference type="PANTHER" id="PTHR37532:SF1">
    <property type="entry name" value="PROTEIN ISCX"/>
    <property type="match status" value="1"/>
</dbReference>
<evidence type="ECO:0000313" key="1">
    <source>
        <dbReference type="EMBL" id="MBB6050319.1"/>
    </source>
</evidence>
<organism evidence="1 2">
    <name type="scientific">Armatimonas rosea</name>
    <dbReference type="NCBI Taxonomy" id="685828"/>
    <lineage>
        <taxon>Bacteria</taxon>
        <taxon>Bacillati</taxon>
        <taxon>Armatimonadota</taxon>
        <taxon>Armatimonadia</taxon>
        <taxon>Armatimonadales</taxon>
        <taxon>Armatimonadaceae</taxon>
        <taxon>Armatimonas</taxon>
    </lineage>
</organism>
<dbReference type="SUPFAM" id="SSF140319">
    <property type="entry name" value="IscX-like"/>
    <property type="match status" value="1"/>
</dbReference>
<dbReference type="AlphaFoldDB" id="A0A7W9SQG3"/>
<dbReference type="EMBL" id="JACHGW010000002">
    <property type="protein sequence ID" value="MBB6050319.1"/>
    <property type="molecule type" value="Genomic_DNA"/>
</dbReference>
<dbReference type="RefSeq" id="WP_184195053.1">
    <property type="nucleotide sequence ID" value="NZ_JACHGW010000002.1"/>
</dbReference>
<proteinExistence type="predicted"/>
<dbReference type="InterPro" id="IPR007479">
    <property type="entry name" value="ISC_FeS_clus_asmbl_IscsX"/>
</dbReference>
<dbReference type="GO" id="GO:0016226">
    <property type="term" value="P:iron-sulfur cluster assembly"/>
    <property type="evidence" value="ECO:0007669"/>
    <property type="project" value="InterPro"/>
</dbReference>
<dbReference type="PIRSF" id="PIRSF039003">
    <property type="entry name" value="IscX"/>
    <property type="match status" value="1"/>
</dbReference>
<dbReference type="NCBIfam" id="TIGR03412">
    <property type="entry name" value="iscX_yfhJ"/>
    <property type="match status" value="1"/>
</dbReference>
<accession>A0A7W9SQG3</accession>
<dbReference type="Proteomes" id="UP000520814">
    <property type="component" value="Unassembled WGS sequence"/>
</dbReference>
<gene>
    <name evidence="1" type="ORF">HNQ39_002110</name>
</gene>
<reference evidence="1 2" key="1">
    <citation type="submission" date="2020-08" db="EMBL/GenBank/DDBJ databases">
        <title>Genomic Encyclopedia of Type Strains, Phase IV (KMG-IV): sequencing the most valuable type-strain genomes for metagenomic binning, comparative biology and taxonomic classification.</title>
        <authorList>
            <person name="Goeker M."/>
        </authorList>
    </citation>
    <scope>NUCLEOTIDE SEQUENCE [LARGE SCALE GENOMIC DNA]</scope>
    <source>
        <strain evidence="1 2">DSM 23562</strain>
    </source>
</reference>
<dbReference type="Pfam" id="PF04384">
    <property type="entry name" value="Fe-S_assembly"/>
    <property type="match status" value="1"/>
</dbReference>
<dbReference type="InterPro" id="IPR036762">
    <property type="entry name" value="IscX-like_sf"/>
</dbReference>
<protein>
    <submittedName>
        <fullName evidence="1">FeS assembly protein IscX</fullName>
    </submittedName>
</protein>